<reference evidence="3" key="3">
    <citation type="submission" date="2022-06" db="UniProtKB">
        <authorList>
            <consortium name="EnsemblPlants"/>
        </authorList>
    </citation>
    <scope>IDENTIFICATION</scope>
</reference>
<dbReference type="AlphaFoldDB" id="A0A8R7R0I4"/>
<feature type="region of interest" description="Disordered" evidence="1">
    <location>
        <begin position="96"/>
        <end position="138"/>
    </location>
</feature>
<sequence length="138" mass="14519">FRRSAAISLAPFLLAGVLLEDQPRAPLCSWAGDPKSVASSPYLACAAGVNNSSGPEPLPCSTTSQRIRPSASNSSPASYYLEQSCHGHHLPDALAAAARPPRCHQGVPWPRPRSLDSPRLASTTTYGTRTTTAPNAKV</sequence>
<feature type="region of interest" description="Disordered" evidence="1">
    <location>
        <begin position="50"/>
        <end position="75"/>
    </location>
</feature>
<protein>
    <submittedName>
        <fullName evidence="3">Uncharacterized protein</fullName>
    </submittedName>
</protein>
<feature type="signal peptide" evidence="2">
    <location>
        <begin position="1"/>
        <end position="19"/>
    </location>
</feature>
<organism evidence="3 4">
    <name type="scientific">Triticum urartu</name>
    <name type="common">Red wild einkorn</name>
    <name type="synonym">Crithodium urartu</name>
    <dbReference type="NCBI Taxonomy" id="4572"/>
    <lineage>
        <taxon>Eukaryota</taxon>
        <taxon>Viridiplantae</taxon>
        <taxon>Streptophyta</taxon>
        <taxon>Embryophyta</taxon>
        <taxon>Tracheophyta</taxon>
        <taxon>Spermatophyta</taxon>
        <taxon>Magnoliopsida</taxon>
        <taxon>Liliopsida</taxon>
        <taxon>Poales</taxon>
        <taxon>Poaceae</taxon>
        <taxon>BOP clade</taxon>
        <taxon>Pooideae</taxon>
        <taxon>Triticodae</taxon>
        <taxon>Triticeae</taxon>
        <taxon>Triticinae</taxon>
        <taxon>Triticum</taxon>
    </lineage>
</organism>
<feature type="chain" id="PRO_5035835408" evidence="2">
    <location>
        <begin position="20"/>
        <end position="138"/>
    </location>
</feature>
<proteinExistence type="predicted"/>
<dbReference type="Proteomes" id="UP000015106">
    <property type="component" value="Chromosome 7"/>
</dbReference>
<feature type="compositionally biased region" description="Polar residues" evidence="1">
    <location>
        <begin position="50"/>
        <end position="67"/>
    </location>
</feature>
<dbReference type="Gramene" id="TuG1812G0700002900.01.T01">
    <property type="protein sequence ID" value="TuG1812G0700002900.01.T01.cds421245"/>
    <property type="gene ID" value="TuG1812G0700002900.01"/>
</dbReference>
<name>A0A8R7R0I4_TRIUA</name>
<keyword evidence="2" id="KW-0732">Signal</keyword>
<evidence type="ECO:0000256" key="1">
    <source>
        <dbReference type="SAM" id="MobiDB-lite"/>
    </source>
</evidence>
<evidence type="ECO:0000313" key="3">
    <source>
        <dbReference type="EnsemblPlants" id="TuG1812G0700002900.01.T01.cds421245"/>
    </source>
</evidence>
<keyword evidence="4" id="KW-1185">Reference proteome</keyword>
<reference evidence="3" key="2">
    <citation type="submission" date="2018-03" db="EMBL/GenBank/DDBJ databases">
        <title>The Triticum urartu genome reveals the dynamic nature of wheat genome evolution.</title>
        <authorList>
            <person name="Ling H."/>
            <person name="Ma B."/>
            <person name="Shi X."/>
            <person name="Liu H."/>
            <person name="Dong L."/>
            <person name="Sun H."/>
            <person name="Cao Y."/>
            <person name="Gao Q."/>
            <person name="Zheng S."/>
            <person name="Li Y."/>
            <person name="Yu Y."/>
            <person name="Du H."/>
            <person name="Qi M."/>
            <person name="Li Y."/>
            <person name="Yu H."/>
            <person name="Cui Y."/>
            <person name="Wang N."/>
            <person name="Chen C."/>
            <person name="Wu H."/>
            <person name="Zhao Y."/>
            <person name="Zhang J."/>
            <person name="Li Y."/>
            <person name="Zhou W."/>
            <person name="Zhang B."/>
            <person name="Hu W."/>
            <person name="Eijk M."/>
            <person name="Tang J."/>
            <person name="Witsenboer H."/>
            <person name="Zhao S."/>
            <person name="Li Z."/>
            <person name="Zhang A."/>
            <person name="Wang D."/>
            <person name="Liang C."/>
        </authorList>
    </citation>
    <scope>NUCLEOTIDE SEQUENCE [LARGE SCALE GENOMIC DNA]</scope>
    <source>
        <strain evidence="3">cv. G1812</strain>
    </source>
</reference>
<feature type="compositionally biased region" description="Low complexity" evidence="1">
    <location>
        <begin position="123"/>
        <end position="132"/>
    </location>
</feature>
<accession>A0A8R7R0I4</accession>
<evidence type="ECO:0000313" key="4">
    <source>
        <dbReference type="Proteomes" id="UP000015106"/>
    </source>
</evidence>
<reference evidence="4" key="1">
    <citation type="journal article" date="2013" name="Nature">
        <title>Draft genome of the wheat A-genome progenitor Triticum urartu.</title>
        <authorList>
            <person name="Ling H.Q."/>
            <person name="Zhao S."/>
            <person name="Liu D."/>
            <person name="Wang J."/>
            <person name="Sun H."/>
            <person name="Zhang C."/>
            <person name="Fan H."/>
            <person name="Li D."/>
            <person name="Dong L."/>
            <person name="Tao Y."/>
            <person name="Gao C."/>
            <person name="Wu H."/>
            <person name="Li Y."/>
            <person name="Cui Y."/>
            <person name="Guo X."/>
            <person name="Zheng S."/>
            <person name="Wang B."/>
            <person name="Yu K."/>
            <person name="Liang Q."/>
            <person name="Yang W."/>
            <person name="Lou X."/>
            <person name="Chen J."/>
            <person name="Feng M."/>
            <person name="Jian J."/>
            <person name="Zhang X."/>
            <person name="Luo G."/>
            <person name="Jiang Y."/>
            <person name="Liu J."/>
            <person name="Wang Z."/>
            <person name="Sha Y."/>
            <person name="Zhang B."/>
            <person name="Wu H."/>
            <person name="Tang D."/>
            <person name="Shen Q."/>
            <person name="Xue P."/>
            <person name="Zou S."/>
            <person name="Wang X."/>
            <person name="Liu X."/>
            <person name="Wang F."/>
            <person name="Yang Y."/>
            <person name="An X."/>
            <person name="Dong Z."/>
            <person name="Zhang K."/>
            <person name="Zhang X."/>
            <person name="Luo M.C."/>
            <person name="Dvorak J."/>
            <person name="Tong Y."/>
            <person name="Wang J."/>
            <person name="Yang H."/>
            <person name="Li Z."/>
            <person name="Wang D."/>
            <person name="Zhang A."/>
            <person name="Wang J."/>
        </authorList>
    </citation>
    <scope>NUCLEOTIDE SEQUENCE</scope>
    <source>
        <strain evidence="4">cv. G1812</strain>
    </source>
</reference>
<evidence type="ECO:0000256" key="2">
    <source>
        <dbReference type="SAM" id="SignalP"/>
    </source>
</evidence>
<dbReference type="EnsemblPlants" id="TuG1812G0700002900.01.T01">
    <property type="protein sequence ID" value="TuG1812G0700002900.01.T01.cds421245"/>
    <property type="gene ID" value="TuG1812G0700002900.01"/>
</dbReference>